<dbReference type="EMBL" id="LNQE01001069">
    <property type="protein sequence ID" value="KUG21360.1"/>
    <property type="molecule type" value="Genomic_DNA"/>
</dbReference>
<evidence type="ECO:0000313" key="1">
    <source>
        <dbReference type="EMBL" id="KUG21360.1"/>
    </source>
</evidence>
<organism evidence="1">
    <name type="scientific">hydrocarbon metagenome</name>
    <dbReference type="NCBI Taxonomy" id="938273"/>
    <lineage>
        <taxon>unclassified sequences</taxon>
        <taxon>metagenomes</taxon>
        <taxon>ecological metagenomes</taxon>
    </lineage>
</organism>
<protein>
    <submittedName>
        <fullName evidence="1">Uncharacterized protein</fullName>
    </submittedName>
</protein>
<dbReference type="AlphaFoldDB" id="A0A0W8FKC6"/>
<sequence>MLEVINVGKREVTFSLWKTPPDYYEGYHLTPADYAVTVQKGERASLVVDEGHYLYWAAEMPYETSPWWSGSTIWFDGDCTYTAVFPEESNLNAKSIPGFEVVLPVAALTLLALFWRKTI</sequence>
<comment type="caution">
    <text evidence="1">The sequence shown here is derived from an EMBL/GenBank/DDBJ whole genome shotgun (WGS) entry which is preliminary data.</text>
</comment>
<accession>A0A0W8FKC6</accession>
<gene>
    <name evidence="1" type="ORF">ASZ90_008886</name>
</gene>
<name>A0A0W8FKC6_9ZZZZ</name>
<reference evidence="1" key="1">
    <citation type="journal article" date="2015" name="Proc. Natl. Acad. Sci. U.S.A.">
        <title>Networks of energetic and metabolic interactions define dynamics in microbial communities.</title>
        <authorList>
            <person name="Embree M."/>
            <person name="Liu J.K."/>
            <person name="Al-Bassam M.M."/>
            <person name="Zengler K."/>
        </authorList>
    </citation>
    <scope>NUCLEOTIDE SEQUENCE</scope>
</reference>
<proteinExistence type="predicted"/>